<evidence type="ECO:0000256" key="4">
    <source>
        <dbReference type="ARBA" id="ARBA00022448"/>
    </source>
</evidence>
<organism evidence="10 11">
    <name type="scientific">Treponema brennaborense (strain DSM 12168 / CIP 105900 / DD5/3)</name>
    <dbReference type="NCBI Taxonomy" id="906968"/>
    <lineage>
        <taxon>Bacteria</taxon>
        <taxon>Pseudomonadati</taxon>
        <taxon>Spirochaetota</taxon>
        <taxon>Spirochaetia</taxon>
        <taxon>Spirochaetales</taxon>
        <taxon>Treponemataceae</taxon>
        <taxon>Treponema</taxon>
    </lineage>
</organism>
<keyword evidence="7" id="KW-1006">Bacterial flagellum protein export</keyword>
<sequence>MAKTVFHFNEIKTQDDKVLLKLPRSFEPEVEEMEEEPIPEYTGPTADDLRREAEAFKEQWEAEKEQMLSKAQADADAIVKNAEEAAFEQVKRQSDQAQIIKTDAERKAAEIIKSAQEEAHTIVSTAESKKQQIHDESYRAGFDEGKEAGFRDGNAEAERLVDRLHIMLDRILDKRQEILEGTEQQIVELVLLMARKVVKVMSENQRNVVMSNVLQALRKVKGRGDVTVRVNLADLKLTSEHTKEFMQAVENIKNLTIVEDSSIDRGGCIVETDFGAIDARISSQLTELEQKILEISPIKTVSKTNALDSGA</sequence>
<keyword evidence="6" id="KW-0653">Protein transport</keyword>
<evidence type="ECO:0000256" key="2">
    <source>
        <dbReference type="ARBA" id="ARBA00006602"/>
    </source>
</evidence>
<dbReference type="Proteomes" id="UP000006546">
    <property type="component" value="Chromosome"/>
</dbReference>
<dbReference type="AlphaFoldDB" id="F4LJK7"/>
<dbReference type="STRING" id="906968.Trebr_0966"/>
<evidence type="ECO:0000313" key="10">
    <source>
        <dbReference type="EMBL" id="AEE16402.1"/>
    </source>
</evidence>
<feature type="domain" description="Flagellar assembly protein FliH/Type III secretion system HrpE" evidence="9">
    <location>
        <begin position="161"/>
        <end position="287"/>
    </location>
</feature>
<feature type="region of interest" description="Disordered" evidence="8">
    <location>
        <begin position="28"/>
        <end position="47"/>
    </location>
</feature>
<evidence type="ECO:0000259" key="9">
    <source>
        <dbReference type="Pfam" id="PF02108"/>
    </source>
</evidence>
<dbReference type="NCBIfam" id="NF005198">
    <property type="entry name" value="PRK06669.1-3"/>
    <property type="match status" value="1"/>
</dbReference>
<evidence type="ECO:0000256" key="8">
    <source>
        <dbReference type="SAM" id="MobiDB-lite"/>
    </source>
</evidence>
<dbReference type="HOGENOM" id="CLU_077967_0_0_12"/>
<keyword evidence="10" id="KW-0966">Cell projection</keyword>
<keyword evidence="10" id="KW-0969">Cilium</keyword>
<evidence type="ECO:0000313" key="11">
    <source>
        <dbReference type="Proteomes" id="UP000006546"/>
    </source>
</evidence>
<evidence type="ECO:0000256" key="6">
    <source>
        <dbReference type="ARBA" id="ARBA00022927"/>
    </source>
</evidence>
<dbReference type="GO" id="GO:0005829">
    <property type="term" value="C:cytosol"/>
    <property type="evidence" value="ECO:0007669"/>
    <property type="project" value="TreeGrafter"/>
</dbReference>
<evidence type="ECO:0000256" key="3">
    <source>
        <dbReference type="ARBA" id="ARBA00016507"/>
    </source>
</evidence>
<dbReference type="KEGG" id="tbe:Trebr_0966"/>
<dbReference type="OrthoDB" id="306494at2"/>
<dbReference type="InterPro" id="IPR051472">
    <property type="entry name" value="T3SS_Stator/FliH"/>
</dbReference>
<protein>
    <recommendedName>
        <fullName evidence="3">Flagellar assembly protein FliH</fullName>
    </recommendedName>
</protein>
<dbReference type="PANTHER" id="PTHR34982:SF1">
    <property type="entry name" value="FLAGELLAR ASSEMBLY PROTEIN FLIH"/>
    <property type="match status" value="1"/>
</dbReference>
<keyword evidence="4" id="KW-0813">Transport</keyword>
<dbReference type="GO" id="GO:0015031">
    <property type="term" value="P:protein transport"/>
    <property type="evidence" value="ECO:0007669"/>
    <property type="project" value="UniProtKB-KW"/>
</dbReference>
<dbReference type="RefSeq" id="WP_013758121.1">
    <property type="nucleotide sequence ID" value="NC_015500.1"/>
</dbReference>
<evidence type="ECO:0000256" key="5">
    <source>
        <dbReference type="ARBA" id="ARBA00022795"/>
    </source>
</evidence>
<dbReference type="EMBL" id="CP002696">
    <property type="protein sequence ID" value="AEE16402.1"/>
    <property type="molecule type" value="Genomic_DNA"/>
</dbReference>
<accession>F4LJK7</accession>
<gene>
    <name evidence="10" type="ordered locus">Trebr_0966</name>
</gene>
<name>F4LJK7_TREBD</name>
<feature type="compositionally biased region" description="Acidic residues" evidence="8">
    <location>
        <begin position="28"/>
        <end position="38"/>
    </location>
</feature>
<keyword evidence="11" id="KW-1185">Reference proteome</keyword>
<dbReference type="SUPFAM" id="SSF160527">
    <property type="entry name" value="V-type ATPase subunit E-like"/>
    <property type="match status" value="1"/>
</dbReference>
<comment type="similarity">
    <text evidence="2">Belongs to the FliH family.</text>
</comment>
<dbReference type="eggNOG" id="COG1317">
    <property type="taxonomic scope" value="Bacteria"/>
</dbReference>
<dbReference type="Pfam" id="PF02108">
    <property type="entry name" value="FliH"/>
    <property type="match status" value="1"/>
</dbReference>
<reference evidence="11" key="1">
    <citation type="submission" date="2011-04" db="EMBL/GenBank/DDBJ databases">
        <title>The complete genome of Treponema brennaborense DSM 12168.</title>
        <authorList>
            <person name="Lucas S."/>
            <person name="Han J."/>
            <person name="Lapidus A."/>
            <person name="Bruce D."/>
            <person name="Goodwin L."/>
            <person name="Pitluck S."/>
            <person name="Peters L."/>
            <person name="Kyrpides N."/>
            <person name="Mavromatis K."/>
            <person name="Ivanova N."/>
            <person name="Mikhailova N."/>
            <person name="Pagani I."/>
            <person name="Teshima H."/>
            <person name="Detter J.C."/>
            <person name="Tapia R."/>
            <person name="Han C."/>
            <person name="Land M."/>
            <person name="Hauser L."/>
            <person name="Markowitz V."/>
            <person name="Cheng J.-F."/>
            <person name="Hugenholtz P."/>
            <person name="Woyke T."/>
            <person name="Wu D."/>
            <person name="Gronow S."/>
            <person name="Wellnitz S."/>
            <person name="Brambilla E."/>
            <person name="Klenk H.-P."/>
            <person name="Eisen J.A."/>
        </authorList>
    </citation>
    <scope>NUCLEOTIDE SEQUENCE [LARGE SCALE GENOMIC DNA]</scope>
    <source>
        <strain evidence="11">DSM 12168 / CIP 105900 / DD5/3</strain>
    </source>
</reference>
<dbReference type="InterPro" id="IPR018035">
    <property type="entry name" value="Flagellar_FliH/T3SS_HrpE"/>
</dbReference>
<evidence type="ECO:0000256" key="1">
    <source>
        <dbReference type="ARBA" id="ARBA00003041"/>
    </source>
</evidence>
<comment type="function">
    <text evidence="1">Needed for flagellar regrowth and assembly.</text>
</comment>
<keyword evidence="5" id="KW-1005">Bacterial flagellum biogenesis</keyword>
<dbReference type="PANTHER" id="PTHR34982">
    <property type="entry name" value="YOP PROTEINS TRANSLOCATION PROTEIN L"/>
    <property type="match status" value="1"/>
</dbReference>
<keyword evidence="10" id="KW-0282">Flagellum</keyword>
<proteinExistence type="inferred from homology"/>
<dbReference type="GO" id="GO:0044781">
    <property type="term" value="P:bacterial-type flagellum organization"/>
    <property type="evidence" value="ECO:0007669"/>
    <property type="project" value="UniProtKB-KW"/>
</dbReference>
<evidence type="ECO:0000256" key="7">
    <source>
        <dbReference type="ARBA" id="ARBA00023225"/>
    </source>
</evidence>